<evidence type="ECO:0000313" key="1">
    <source>
        <dbReference type="EMBL" id="MCW1915046.1"/>
    </source>
</evidence>
<gene>
    <name evidence="1" type="ORF">OJ996_15775</name>
</gene>
<keyword evidence="2" id="KW-1185">Reference proteome</keyword>
<dbReference type="RefSeq" id="WP_264514589.1">
    <property type="nucleotide sequence ID" value="NZ_JAPDDR010000008.1"/>
</dbReference>
<dbReference type="EMBL" id="JAPDDR010000008">
    <property type="protein sequence ID" value="MCW1915046.1"/>
    <property type="molecule type" value="Genomic_DNA"/>
</dbReference>
<dbReference type="Proteomes" id="UP001165653">
    <property type="component" value="Unassembled WGS sequence"/>
</dbReference>
<evidence type="ECO:0000313" key="2">
    <source>
        <dbReference type="Proteomes" id="UP001165653"/>
    </source>
</evidence>
<proteinExistence type="predicted"/>
<reference evidence="1" key="1">
    <citation type="submission" date="2022-10" db="EMBL/GenBank/DDBJ databases">
        <title>Luteolibacter sp. GHJ8, whole genome shotgun sequencing project.</title>
        <authorList>
            <person name="Zhao G."/>
            <person name="Shen L."/>
        </authorList>
    </citation>
    <scope>NUCLEOTIDE SEQUENCE</scope>
    <source>
        <strain evidence="1">GHJ8</strain>
    </source>
</reference>
<comment type="caution">
    <text evidence="1">The sequence shown here is derived from an EMBL/GenBank/DDBJ whole genome shotgun (WGS) entry which is preliminary data.</text>
</comment>
<name>A0ABT3G6B4_9BACT</name>
<sequence length="65" mass="7108">MRLISNQPVPSSLFWILSSTSWIAYASGRVDQADAIPLAIAILAAWILLASRLPKVLSRPAFVPF</sequence>
<accession>A0ABT3G6B4</accession>
<protein>
    <submittedName>
        <fullName evidence="1">Uncharacterized protein</fullName>
    </submittedName>
</protein>
<organism evidence="1 2">
    <name type="scientific">Luteolibacter rhizosphaerae</name>
    <dbReference type="NCBI Taxonomy" id="2989719"/>
    <lineage>
        <taxon>Bacteria</taxon>
        <taxon>Pseudomonadati</taxon>
        <taxon>Verrucomicrobiota</taxon>
        <taxon>Verrucomicrobiia</taxon>
        <taxon>Verrucomicrobiales</taxon>
        <taxon>Verrucomicrobiaceae</taxon>
        <taxon>Luteolibacter</taxon>
    </lineage>
</organism>